<gene>
    <name evidence="5" type="ORF">SCHCODRAFT_42654</name>
</gene>
<keyword evidence="3" id="KW-0694">RNA-binding</keyword>
<dbReference type="SUPFAM" id="SSF47769">
    <property type="entry name" value="SAM/Pointed domain"/>
    <property type="match status" value="1"/>
</dbReference>
<dbReference type="Gene3D" id="1.10.150.50">
    <property type="entry name" value="Transcription Factor, Ets-1"/>
    <property type="match status" value="1"/>
</dbReference>
<keyword evidence="6" id="KW-1185">Reference proteome</keyword>
<dbReference type="OMA" id="WKEMVIL"/>
<comment type="subcellular location">
    <subcellularLocation>
        <location evidence="1">Cytoplasm</location>
    </subcellularLocation>
</comment>
<dbReference type="GO" id="GO:0000289">
    <property type="term" value="P:nuclear-transcribed mRNA poly(A) tail shortening"/>
    <property type="evidence" value="ECO:0007669"/>
    <property type="project" value="TreeGrafter"/>
</dbReference>
<dbReference type="PANTHER" id="PTHR12515">
    <property type="entry name" value="STERILE ALPHA MOTIF DOMAIN CONTAINING PROTEIN 4-RELATED"/>
    <property type="match status" value="1"/>
</dbReference>
<reference evidence="5 6" key="1">
    <citation type="journal article" date="2010" name="Nat. Biotechnol.">
        <title>Genome sequence of the model mushroom Schizophyllum commune.</title>
        <authorList>
            <person name="Ohm R.A."/>
            <person name="de Jong J.F."/>
            <person name="Lugones L.G."/>
            <person name="Aerts A."/>
            <person name="Kothe E."/>
            <person name="Stajich J.E."/>
            <person name="de Vries R.P."/>
            <person name="Record E."/>
            <person name="Levasseur A."/>
            <person name="Baker S.E."/>
            <person name="Bartholomew K.A."/>
            <person name="Coutinho P.M."/>
            <person name="Erdmann S."/>
            <person name="Fowler T.J."/>
            <person name="Gathman A.C."/>
            <person name="Lombard V."/>
            <person name="Henrissat B."/>
            <person name="Knabe N."/>
            <person name="Kuees U."/>
            <person name="Lilly W.W."/>
            <person name="Lindquist E."/>
            <person name="Lucas S."/>
            <person name="Magnuson J.K."/>
            <person name="Piumi F."/>
            <person name="Raudaskoski M."/>
            <person name="Salamov A."/>
            <person name="Schmutz J."/>
            <person name="Schwarze F.W.M.R."/>
            <person name="vanKuyk P.A."/>
            <person name="Horton J.S."/>
            <person name="Grigoriev I.V."/>
            <person name="Woesten H.A.B."/>
        </authorList>
    </citation>
    <scope>NUCLEOTIDE SEQUENCE [LARGE SCALE GENOMIC DNA]</scope>
    <source>
        <strain evidence="6">H4-8 / FGSC 9210</strain>
    </source>
</reference>
<evidence type="ECO:0000313" key="6">
    <source>
        <dbReference type="Proteomes" id="UP000007431"/>
    </source>
</evidence>
<dbReference type="GO" id="GO:0003729">
    <property type="term" value="F:mRNA binding"/>
    <property type="evidence" value="ECO:0007669"/>
    <property type="project" value="TreeGrafter"/>
</dbReference>
<dbReference type="EMBL" id="GL377309">
    <property type="protein sequence ID" value="EFI94818.1"/>
    <property type="molecule type" value="Genomic_DNA"/>
</dbReference>
<sequence length="60" mass="7081">DPRMLTDIPGWLKSLRLHKYTACFAHMPWQEMVMLTEEQLEAKGVTALGARRRMMKMFEV</sequence>
<organism evidence="6">
    <name type="scientific">Schizophyllum commune (strain H4-8 / FGSC 9210)</name>
    <name type="common">Split gill fungus</name>
    <dbReference type="NCBI Taxonomy" id="578458"/>
    <lineage>
        <taxon>Eukaryota</taxon>
        <taxon>Fungi</taxon>
        <taxon>Dikarya</taxon>
        <taxon>Basidiomycota</taxon>
        <taxon>Agaricomycotina</taxon>
        <taxon>Agaricomycetes</taxon>
        <taxon>Agaricomycetidae</taxon>
        <taxon>Agaricales</taxon>
        <taxon>Schizophyllaceae</taxon>
        <taxon>Schizophyllum</taxon>
    </lineage>
</organism>
<feature type="non-terminal residue" evidence="5">
    <location>
        <position position="60"/>
    </location>
</feature>
<evidence type="ECO:0000256" key="1">
    <source>
        <dbReference type="ARBA" id="ARBA00004496"/>
    </source>
</evidence>
<keyword evidence="2" id="KW-0963">Cytoplasm</keyword>
<dbReference type="Proteomes" id="UP000007431">
    <property type="component" value="Unassembled WGS sequence"/>
</dbReference>
<dbReference type="GO" id="GO:0000932">
    <property type="term" value="C:P-body"/>
    <property type="evidence" value="ECO:0007669"/>
    <property type="project" value="TreeGrafter"/>
</dbReference>
<dbReference type="InParanoid" id="D8QBV0"/>
<dbReference type="HOGENOM" id="CLU_210656_0_0_1"/>
<dbReference type="InterPro" id="IPR050897">
    <property type="entry name" value="SMAUG/VTS1_RNA-bind"/>
</dbReference>
<feature type="non-terminal residue" evidence="5">
    <location>
        <position position="1"/>
    </location>
</feature>
<evidence type="ECO:0000313" key="5">
    <source>
        <dbReference type="EMBL" id="EFI94818.1"/>
    </source>
</evidence>
<name>D8QBV0_SCHCM</name>
<evidence type="ECO:0000256" key="2">
    <source>
        <dbReference type="ARBA" id="ARBA00022490"/>
    </source>
</evidence>
<dbReference type="eggNOG" id="KOG3791">
    <property type="taxonomic scope" value="Eukaryota"/>
</dbReference>
<dbReference type="InterPro" id="IPR001660">
    <property type="entry name" value="SAM"/>
</dbReference>
<dbReference type="Pfam" id="PF00536">
    <property type="entry name" value="SAM_1"/>
    <property type="match status" value="1"/>
</dbReference>
<dbReference type="InterPro" id="IPR013761">
    <property type="entry name" value="SAM/pointed_sf"/>
</dbReference>
<feature type="domain" description="SAM" evidence="4">
    <location>
        <begin position="7"/>
        <end position="56"/>
    </location>
</feature>
<proteinExistence type="predicted"/>
<protein>
    <recommendedName>
        <fullName evidence="4">SAM domain-containing protein</fullName>
    </recommendedName>
</protein>
<accession>D8QBV0</accession>
<evidence type="ECO:0000259" key="4">
    <source>
        <dbReference type="Pfam" id="PF00536"/>
    </source>
</evidence>
<dbReference type="AlphaFoldDB" id="D8QBV0"/>
<evidence type="ECO:0000256" key="3">
    <source>
        <dbReference type="ARBA" id="ARBA00022884"/>
    </source>
</evidence>
<dbReference type="VEuPathDB" id="FungiDB:SCHCODRAFT_02634180"/>
<dbReference type="PANTHER" id="PTHR12515:SF5">
    <property type="entry name" value="PROTEIN SMAUG"/>
    <property type="match status" value="1"/>
</dbReference>